<evidence type="ECO:0000313" key="3">
    <source>
        <dbReference type="EMBL" id="BCL61652.1"/>
    </source>
</evidence>
<keyword evidence="1" id="KW-0732">Signal</keyword>
<evidence type="ECO:0000256" key="1">
    <source>
        <dbReference type="SAM" id="SignalP"/>
    </source>
</evidence>
<dbReference type="KEGG" id="dbk:DGMP_23450"/>
<keyword evidence="4" id="KW-1185">Reference proteome</keyword>
<evidence type="ECO:0000313" key="4">
    <source>
        <dbReference type="Proteomes" id="UP000826725"/>
    </source>
</evidence>
<feature type="signal peptide" evidence="1">
    <location>
        <begin position="1"/>
        <end position="23"/>
    </location>
</feature>
<proteinExistence type="predicted"/>
<feature type="chain" id="PRO_5034034465" description="Ice-binding protein C-terminal domain-containing protein" evidence="1">
    <location>
        <begin position="24"/>
        <end position="212"/>
    </location>
</feature>
<dbReference type="Pfam" id="PF07589">
    <property type="entry name" value="PEP-CTERM"/>
    <property type="match status" value="1"/>
</dbReference>
<sequence>MKKKFLALIYAGAFFLCSSQVSAMTVFSDNFESGSLSQWTAKTGSVYHGQIVSDPVGGTNNVMNFFGMNSGGDIFTSGPGFAAGDYWLSFDYYGNTEAFNIPNNQNTGGYVGISQGFAGIHSWKYATGTASGAQDVLIDDNSWHSYTFNFTAPWAFHLMLEDFRGSGGGAGDAYFDNIILSDTNPVPEPATLVLFGVGLAGLAGIRGRKQRR</sequence>
<name>A0A8D5FX99_9BACT</name>
<reference evidence="3" key="1">
    <citation type="submission" date="2020-09" db="EMBL/GenBank/DDBJ databases">
        <title>Desulfogranum mesoprofundum gen. nov., sp. nov., a novel mesophilic, sulfate-reducing chemolithoautotroph isolated from a deep-sea hydrothermal vent chimney in the Suiyo Seamount.</title>
        <authorList>
            <person name="Hashimoto Y."/>
            <person name="Nakagawa S."/>
        </authorList>
    </citation>
    <scope>NUCLEOTIDE SEQUENCE</scope>
    <source>
        <strain evidence="3">KT2</strain>
    </source>
</reference>
<feature type="domain" description="Ice-binding protein C-terminal" evidence="2">
    <location>
        <begin position="185"/>
        <end position="209"/>
    </location>
</feature>
<protein>
    <recommendedName>
        <fullName evidence="2">Ice-binding protein C-terminal domain-containing protein</fullName>
    </recommendedName>
</protein>
<dbReference type="EMBL" id="AP024086">
    <property type="protein sequence ID" value="BCL61652.1"/>
    <property type="molecule type" value="Genomic_DNA"/>
</dbReference>
<dbReference type="InterPro" id="IPR013424">
    <property type="entry name" value="Ice-binding_C"/>
</dbReference>
<dbReference type="NCBIfam" id="TIGR02595">
    <property type="entry name" value="PEP_CTERM"/>
    <property type="match status" value="1"/>
</dbReference>
<organism evidence="3 4">
    <name type="scientific">Desulfomarina profundi</name>
    <dbReference type="NCBI Taxonomy" id="2772557"/>
    <lineage>
        <taxon>Bacteria</taxon>
        <taxon>Pseudomonadati</taxon>
        <taxon>Thermodesulfobacteriota</taxon>
        <taxon>Desulfobulbia</taxon>
        <taxon>Desulfobulbales</taxon>
        <taxon>Desulfobulbaceae</taxon>
        <taxon>Desulfomarina</taxon>
    </lineage>
</organism>
<accession>A0A8D5FX99</accession>
<dbReference type="AlphaFoldDB" id="A0A8D5FX99"/>
<evidence type="ECO:0000259" key="2">
    <source>
        <dbReference type="Pfam" id="PF07589"/>
    </source>
</evidence>
<dbReference type="RefSeq" id="WP_228854079.1">
    <property type="nucleotide sequence ID" value="NZ_AP024086.1"/>
</dbReference>
<gene>
    <name evidence="3" type="ORF">DGMP_23450</name>
</gene>
<dbReference type="Proteomes" id="UP000826725">
    <property type="component" value="Chromosome"/>
</dbReference>